<keyword evidence="4" id="KW-1185">Reference proteome</keyword>
<evidence type="ECO:0000313" key="4">
    <source>
        <dbReference type="Proteomes" id="UP000277858"/>
    </source>
</evidence>
<gene>
    <name evidence="3" type="ORF">NCTC13652_02320</name>
</gene>
<organism evidence="3 4">
    <name type="scientific">Acidipropionibacterium jensenii</name>
    <dbReference type="NCBI Taxonomy" id="1749"/>
    <lineage>
        <taxon>Bacteria</taxon>
        <taxon>Bacillati</taxon>
        <taxon>Actinomycetota</taxon>
        <taxon>Actinomycetes</taxon>
        <taxon>Propionibacteriales</taxon>
        <taxon>Propionibacteriaceae</taxon>
        <taxon>Acidipropionibacterium</taxon>
    </lineage>
</organism>
<feature type="transmembrane region" description="Helical" evidence="2">
    <location>
        <begin position="6"/>
        <end position="27"/>
    </location>
</feature>
<dbReference type="STRING" id="1122997.GCA_000425285_00795"/>
<name>A0A448P1L9_9ACTN</name>
<reference evidence="3 4" key="1">
    <citation type="submission" date="2018-12" db="EMBL/GenBank/DDBJ databases">
        <authorList>
            <consortium name="Pathogen Informatics"/>
        </authorList>
    </citation>
    <scope>NUCLEOTIDE SEQUENCE [LARGE SCALE GENOMIC DNA]</scope>
    <source>
        <strain evidence="3 4">NCTC13652</strain>
    </source>
</reference>
<feature type="coiled-coil region" evidence="1">
    <location>
        <begin position="77"/>
        <end position="104"/>
    </location>
</feature>
<protein>
    <recommendedName>
        <fullName evidence="5">DUF2746 domain-containing protein</fullName>
    </recommendedName>
</protein>
<dbReference type="AlphaFoldDB" id="A0A448P1L9"/>
<evidence type="ECO:0000313" key="3">
    <source>
        <dbReference type="EMBL" id="VEI04097.1"/>
    </source>
</evidence>
<dbReference type="Proteomes" id="UP000277858">
    <property type="component" value="Chromosome"/>
</dbReference>
<dbReference type="RefSeq" id="WP_028702557.1">
    <property type="nucleotide sequence ID" value="NZ_LR134473.1"/>
</dbReference>
<evidence type="ECO:0000256" key="1">
    <source>
        <dbReference type="SAM" id="Coils"/>
    </source>
</evidence>
<keyword evidence="2" id="KW-0812">Transmembrane</keyword>
<keyword evidence="2" id="KW-0472">Membrane</keyword>
<evidence type="ECO:0008006" key="5">
    <source>
        <dbReference type="Google" id="ProtNLM"/>
    </source>
</evidence>
<evidence type="ECO:0000256" key="2">
    <source>
        <dbReference type="SAM" id="Phobius"/>
    </source>
</evidence>
<keyword evidence="1" id="KW-0175">Coiled coil</keyword>
<keyword evidence="2" id="KW-1133">Transmembrane helix</keyword>
<proteinExistence type="predicted"/>
<dbReference type="EMBL" id="LR134473">
    <property type="protein sequence ID" value="VEI04097.1"/>
    <property type="molecule type" value="Genomic_DNA"/>
</dbReference>
<accession>A0A448P1L9</accession>
<sequence>MHITPDQFGAAVGGLIVMLGALGIIVAKGWQALADIRGEVKHDHGSSMKDASTRTEEKVDSLGAALHAVETGLGGIRDEIRNNRRHADEEHESLRDELHELRGSADRTHRDLSGGQKDLASQLDELTNPCAGWDFGDHVTSHTNQED</sequence>